<organism evidence="1">
    <name type="scientific">Siphoviridae sp. ctCIv11</name>
    <dbReference type="NCBI Taxonomy" id="2827806"/>
    <lineage>
        <taxon>Viruses</taxon>
        <taxon>Duplodnaviria</taxon>
        <taxon>Heunggongvirae</taxon>
        <taxon>Uroviricota</taxon>
        <taxon>Caudoviricetes</taxon>
    </lineage>
</organism>
<proteinExistence type="predicted"/>
<protein>
    <submittedName>
        <fullName evidence="1">Uncharacterized protein</fullName>
    </submittedName>
</protein>
<dbReference type="EMBL" id="BK032513">
    <property type="protein sequence ID" value="DAF45015.1"/>
    <property type="molecule type" value="Genomic_DNA"/>
</dbReference>
<sequence length="118" mass="13907">MHPSDFFENCSLRTGIDTFEIFDEDLKQKLKSIHPKNFLKTKITLPVYKINLSYVTEKGNYKTVDRYTVMDSKLDDEDVDFWTSMFIRDYNKDNPNHKMTKCEVNSIERICEAVLPLG</sequence>
<reference evidence="1" key="1">
    <citation type="journal article" date="2021" name="Proc. Natl. Acad. Sci. U.S.A.">
        <title>A Catalog of Tens of Thousands of Viruses from Human Metagenomes Reveals Hidden Associations with Chronic Diseases.</title>
        <authorList>
            <person name="Tisza M.J."/>
            <person name="Buck C.B."/>
        </authorList>
    </citation>
    <scope>NUCLEOTIDE SEQUENCE</scope>
    <source>
        <strain evidence="1">CtCIv11</strain>
    </source>
</reference>
<name>A0A8S5S2S8_9CAUD</name>
<evidence type="ECO:0000313" key="1">
    <source>
        <dbReference type="EMBL" id="DAF45015.1"/>
    </source>
</evidence>
<accession>A0A8S5S2S8</accession>